<evidence type="ECO:0000259" key="4">
    <source>
        <dbReference type="PROSITE" id="PS50112"/>
    </source>
</evidence>
<sequence length="331" mass="37257">MSMIALSSNAKTMLYNETNGLLDASMTASTPKDFSQIAKDSTKKQIRQEMSIWHFLFENSREAIVLINMKGEVVDANQAFVELLGYTREQTYQLGVWDWDADLDKETILGLLSSIDADGVTFETRHIRKDRNIIHVEISSNATFYQNERLLLCICRDTTEQKLKDEKMQELISTDPLTGLLNKREFTYRLNKAIQHAQNASEQLSLILMDIDRFKSINDEHGHLVGDRVLEDVAQLMKETVDEPASIARWGGEEFIILLPNTAPDTAQSTAENLRTELESRSAGGLNNITASFGVTSSQLNDDLHGVFNRADEAMYEAKGNGRNCVRVITS</sequence>
<dbReference type="PANTHER" id="PTHR45138:SF9">
    <property type="entry name" value="DIGUANYLATE CYCLASE DGCM-RELATED"/>
    <property type="match status" value="1"/>
</dbReference>
<dbReference type="SMART" id="SM00267">
    <property type="entry name" value="GGDEF"/>
    <property type="match status" value="1"/>
</dbReference>
<dbReference type="AlphaFoldDB" id="A0A4R6X8H8"/>
<comment type="catalytic activity">
    <reaction evidence="3">
        <text>2 GTP = 3',3'-c-di-GMP + 2 diphosphate</text>
        <dbReference type="Rhea" id="RHEA:24898"/>
        <dbReference type="ChEBI" id="CHEBI:33019"/>
        <dbReference type="ChEBI" id="CHEBI:37565"/>
        <dbReference type="ChEBI" id="CHEBI:58805"/>
        <dbReference type="EC" id="2.7.7.65"/>
    </reaction>
</comment>
<reference evidence="6 7" key="1">
    <citation type="submission" date="2019-03" db="EMBL/GenBank/DDBJ databases">
        <title>Genomic Encyclopedia of Type Strains, Phase IV (KMG-IV): sequencing the most valuable type-strain genomes for metagenomic binning, comparative biology and taxonomic classification.</title>
        <authorList>
            <person name="Goeker M."/>
        </authorList>
    </citation>
    <scope>NUCLEOTIDE SEQUENCE [LARGE SCALE GENOMIC DNA]</scope>
    <source>
        <strain evidence="6 7">DSM 5604</strain>
    </source>
</reference>
<dbReference type="NCBIfam" id="TIGR00254">
    <property type="entry name" value="GGDEF"/>
    <property type="match status" value="1"/>
</dbReference>
<dbReference type="SUPFAM" id="SSF55785">
    <property type="entry name" value="PYP-like sensor domain (PAS domain)"/>
    <property type="match status" value="1"/>
</dbReference>
<keyword evidence="7" id="KW-1185">Reference proteome</keyword>
<dbReference type="CDD" id="cd01949">
    <property type="entry name" value="GGDEF"/>
    <property type="match status" value="1"/>
</dbReference>
<dbReference type="Gene3D" id="3.30.450.20">
    <property type="entry name" value="PAS domain"/>
    <property type="match status" value="1"/>
</dbReference>
<gene>
    <name evidence="6" type="ORF">C8D85_1381</name>
</gene>
<evidence type="ECO:0000256" key="1">
    <source>
        <dbReference type="ARBA" id="ARBA00001946"/>
    </source>
</evidence>
<accession>A0A4R6X8H8</accession>
<dbReference type="PROSITE" id="PS50112">
    <property type="entry name" value="PAS"/>
    <property type="match status" value="1"/>
</dbReference>
<evidence type="ECO:0000256" key="3">
    <source>
        <dbReference type="ARBA" id="ARBA00034247"/>
    </source>
</evidence>
<dbReference type="Pfam" id="PF00990">
    <property type="entry name" value="GGDEF"/>
    <property type="match status" value="1"/>
</dbReference>
<dbReference type="CDD" id="cd00130">
    <property type="entry name" value="PAS"/>
    <property type="match status" value="1"/>
</dbReference>
<dbReference type="EMBL" id="SNZA01000002">
    <property type="protein sequence ID" value="TDR13850.1"/>
    <property type="molecule type" value="Genomic_DNA"/>
</dbReference>
<feature type="domain" description="GGDEF" evidence="5">
    <location>
        <begin position="202"/>
        <end position="331"/>
    </location>
</feature>
<evidence type="ECO:0000313" key="6">
    <source>
        <dbReference type="EMBL" id="TDR13850.1"/>
    </source>
</evidence>
<name>A0A4R6X8H8_9GAMM</name>
<dbReference type="InterPro" id="IPR050469">
    <property type="entry name" value="Diguanylate_Cyclase"/>
</dbReference>
<dbReference type="InterPro" id="IPR000160">
    <property type="entry name" value="GGDEF_dom"/>
</dbReference>
<comment type="caution">
    <text evidence="6">The sequence shown here is derived from an EMBL/GenBank/DDBJ whole genome shotgun (WGS) entry which is preliminary data.</text>
</comment>
<dbReference type="InterPro" id="IPR035965">
    <property type="entry name" value="PAS-like_dom_sf"/>
</dbReference>
<dbReference type="InterPro" id="IPR029787">
    <property type="entry name" value="Nucleotide_cyclase"/>
</dbReference>
<dbReference type="NCBIfam" id="TIGR00229">
    <property type="entry name" value="sensory_box"/>
    <property type="match status" value="1"/>
</dbReference>
<feature type="domain" description="PAS" evidence="4">
    <location>
        <begin position="56"/>
        <end position="90"/>
    </location>
</feature>
<evidence type="ECO:0000256" key="2">
    <source>
        <dbReference type="ARBA" id="ARBA00012528"/>
    </source>
</evidence>
<dbReference type="Proteomes" id="UP000295729">
    <property type="component" value="Unassembled WGS sequence"/>
</dbReference>
<dbReference type="InterPro" id="IPR043128">
    <property type="entry name" value="Rev_trsase/Diguanyl_cyclase"/>
</dbReference>
<organism evidence="6 7">
    <name type="scientific">Marinomonas communis</name>
    <dbReference type="NCBI Taxonomy" id="28254"/>
    <lineage>
        <taxon>Bacteria</taxon>
        <taxon>Pseudomonadati</taxon>
        <taxon>Pseudomonadota</taxon>
        <taxon>Gammaproteobacteria</taxon>
        <taxon>Oceanospirillales</taxon>
        <taxon>Oceanospirillaceae</taxon>
        <taxon>Marinomonas</taxon>
    </lineage>
</organism>
<proteinExistence type="predicted"/>
<dbReference type="Pfam" id="PF13426">
    <property type="entry name" value="PAS_9"/>
    <property type="match status" value="1"/>
</dbReference>
<comment type="cofactor">
    <cofactor evidence="1">
        <name>Mg(2+)</name>
        <dbReference type="ChEBI" id="CHEBI:18420"/>
    </cofactor>
</comment>
<dbReference type="PROSITE" id="PS50887">
    <property type="entry name" value="GGDEF"/>
    <property type="match status" value="1"/>
</dbReference>
<dbReference type="Gene3D" id="3.30.70.270">
    <property type="match status" value="1"/>
</dbReference>
<evidence type="ECO:0000313" key="7">
    <source>
        <dbReference type="Proteomes" id="UP000295729"/>
    </source>
</evidence>
<evidence type="ECO:0000259" key="5">
    <source>
        <dbReference type="PROSITE" id="PS50887"/>
    </source>
</evidence>
<protein>
    <recommendedName>
        <fullName evidence="2">diguanylate cyclase</fullName>
        <ecNumber evidence="2">2.7.7.65</ecNumber>
    </recommendedName>
</protein>
<dbReference type="EC" id="2.7.7.65" evidence="2"/>
<dbReference type="PANTHER" id="PTHR45138">
    <property type="entry name" value="REGULATORY COMPONENTS OF SENSORY TRANSDUCTION SYSTEM"/>
    <property type="match status" value="1"/>
</dbReference>
<dbReference type="FunFam" id="3.30.70.270:FF:000001">
    <property type="entry name" value="Diguanylate cyclase domain protein"/>
    <property type="match status" value="1"/>
</dbReference>
<dbReference type="SMART" id="SM00091">
    <property type="entry name" value="PAS"/>
    <property type="match status" value="1"/>
</dbReference>
<dbReference type="InterPro" id="IPR000014">
    <property type="entry name" value="PAS"/>
</dbReference>
<dbReference type="SUPFAM" id="SSF55073">
    <property type="entry name" value="Nucleotide cyclase"/>
    <property type="match status" value="1"/>
</dbReference>
<dbReference type="GO" id="GO:0052621">
    <property type="term" value="F:diguanylate cyclase activity"/>
    <property type="evidence" value="ECO:0007669"/>
    <property type="project" value="UniProtKB-EC"/>
</dbReference>